<dbReference type="AlphaFoldDB" id="A0A1Q8ENI1"/>
<dbReference type="Pfam" id="PF13407">
    <property type="entry name" value="Peripla_BP_4"/>
    <property type="match status" value="1"/>
</dbReference>
<dbReference type="PANTHER" id="PTHR46847:SF2">
    <property type="entry name" value="ABC TRANSPORTER SUGAR-BINDING PROTEIN"/>
    <property type="match status" value="1"/>
</dbReference>
<sequence length="365" mass="40661">MFKVLGRCLLVPLLVLGAPLWSAAHATSVVFLNPGISTETFWVGYSQFMQAAATDLGLDLRVRYSQRDSQTTLRQAREILQGPDRPDYLVVVNEEYIAPELLRLSRGSGVKLFFVSSALTADQRRLLSERQDRYPDWVGSMIANDEEAGYQMLKELMRRHGPPAPGQVVELLAFSGVKNTPVAQFREQGLQRALAEHPEVRLRQLVYGEWNRQRAFDQAQQLFKRYPQTQLVWSANDEMALGAMAALEQQGRQPGKDVLFSGLNSSPTALQALIDGRLTVLVAGHFSVGGWAMVVLADDARGLNPVAHGGPDWQLGVFQLLDTAQARRLLELQGSQRFGVDFRGLSVQGKPADYRYPFSLKLLLP</sequence>
<dbReference type="GO" id="GO:0055085">
    <property type="term" value="P:transmembrane transport"/>
    <property type="evidence" value="ECO:0007669"/>
    <property type="project" value="UniProtKB-ARBA"/>
</dbReference>
<dbReference type="CDD" id="cd06324">
    <property type="entry name" value="PBP1_ABC_sugar_binding-like"/>
    <property type="match status" value="1"/>
</dbReference>
<dbReference type="Proteomes" id="UP000185578">
    <property type="component" value="Unassembled WGS sequence"/>
</dbReference>
<feature type="signal peptide" evidence="4">
    <location>
        <begin position="1"/>
        <end position="23"/>
    </location>
</feature>
<evidence type="ECO:0000256" key="1">
    <source>
        <dbReference type="ARBA" id="ARBA00004196"/>
    </source>
</evidence>
<evidence type="ECO:0000313" key="7">
    <source>
        <dbReference type="Proteomes" id="UP000185578"/>
    </source>
</evidence>
<feature type="chain" id="PRO_5012683334" evidence="4">
    <location>
        <begin position="24"/>
        <end position="365"/>
    </location>
</feature>
<evidence type="ECO:0000256" key="3">
    <source>
        <dbReference type="ARBA" id="ARBA00022729"/>
    </source>
</evidence>
<keyword evidence="3 4" id="KW-0732">Signal</keyword>
<evidence type="ECO:0000259" key="5">
    <source>
        <dbReference type="Pfam" id="PF13407"/>
    </source>
</evidence>
<organism evidence="6 7">
    <name type="scientific">Pseudomonas chlororaphis</name>
    <dbReference type="NCBI Taxonomy" id="587753"/>
    <lineage>
        <taxon>Bacteria</taxon>
        <taxon>Pseudomonadati</taxon>
        <taxon>Pseudomonadota</taxon>
        <taxon>Gammaproteobacteria</taxon>
        <taxon>Pseudomonadales</taxon>
        <taxon>Pseudomonadaceae</taxon>
        <taxon>Pseudomonas</taxon>
    </lineage>
</organism>
<protein>
    <submittedName>
        <fullName evidence="6">LacI family transcriptional regulator</fullName>
    </submittedName>
</protein>
<dbReference type="InterPro" id="IPR028082">
    <property type="entry name" value="Peripla_BP_I"/>
</dbReference>
<name>A0A1Q8ENI1_9PSED</name>
<dbReference type="Gene3D" id="3.40.50.2300">
    <property type="match status" value="2"/>
</dbReference>
<evidence type="ECO:0000256" key="4">
    <source>
        <dbReference type="SAM" id="SignalP"/>
    </source>
</evidence>
<dbReference type="OrthoDB" id="245475at2"/>
<evidence type="ECO:0000256" key="2">
    <source>
        <dbReference type="ARBA" id="ARBA00007639"/>
    </source>
</evidence>
<evidence type="ECO:0000313" key="6">
    <source>
        <dbReference type="EMBL" id="OLF53335.1"/>
    </source>
</evidence>
<accession>A0A1Q8ENI1</accession>
<dbReference type="PANTHER" id="PTHR46847">
    <property type="entry name" value="D-ALLOSE-BINDING PERIPLASMIC PROTEIN-RELATED"/>
    <property type="match status" value="1"/>
</dbReference>
<comment type="subcellular location">
    <subcellularLocation>
        <location evidence="1">Cell envelope</location>
    </subcellularLocation>
</comment>
<dbReference type="GO" id="GO:0030246">
    <property type="term" value="F:carbohydrate binding"/>
    <property type="evidence" value="ECO:0007669"/>
    <property type="project" value="UniProtKB-ARBA"/>
</dbReference>
<feature type="domain" description="Periplasmic binding protein" evidence="5">
    <location>
        <begin position="29"/>
        <end position="299"/>
    </location>
</feature>
<dbReference type="GO" id="GO:0030313">
    <property type="term" value="C:cell envelope"/>
    <property type="evidence" value="ECO:0007669"/>
    <property type="project" value="UniProtKB-SubCell"/>
</dbReference>
<dbReference type="EMBL" id="MSCT01000015">
    <property type="protein sequence ID" value="OLF53335.1"/>
    <property type="molecule type" value="Genomic_DNA"/>
</dbReference>
<dbReference type="InterPro" id="IPR025997">
    <property type="entry name" value="SBP_2_dom"/>
</dbReference>
<dbReference type="RefSeq" id="WP_075120434.1">
    <property type="nucleotide sequence ID" value="NZ_MSCT01000015.1"/>
</dbReference>
<proteinExistence type="inferred from homology"/>
<gene>
    <name evidence="6" type="ORF">BTN82_17815</name>
</gene>
<comment type="caution">
    <text evidence="6">The sequence shown here is derived from an EMBL/GenBank/DDBJ whole genome shotgun (WGS) entry which is preliminary data.</text>
</comment>
<comment type="similarity">
    <text evidence="2">Belongs to the bacterial solute-binding protein 2 family.</text>
</comment>
<reference evidence="6 7" key="1">
    <citation type="submission" date="2016-12" db="EMBL/GenBank/DDBJ databases">
        <authorList>
            <person name="Song W.-J."/>
            <person name="Kurnit D.M."/>
        </authorList>
    </citation>
    <scope>NUCLEOTIDE SEQUENCE [LARGE SCALE GENOMIC DNA]</scope>
    <source>
        <strain evidence="6 7">PCL1601</strain>
    </source>
</reference>
<dbReference type="SUPFAM" id="SSF53822">
    <property type="entry name" value="Periplasmic binding protein-like I"/>
    <property type="match status" value="1"/>
</dbReference>